<dbReference type="RefSeq" id="WP_357782029.1">
    <property type="nucleotide sequence ID" value="NZ_JBFAKC010000004.1"/>
</dbReference>
<dbReference type="GO" id="GO:0016491">
    <property type="term" value="F:oxidoreductase activity"/>
    <property type="evidence" value="ECO:0007669"/>
    <property type="project" value="UniProtKB-KW"/>
</dbReference>
<dbReference type="Proteomes" id="UP001551695">
    <property type="component" value="Unassembled WGS sequence"/>
</dbReference>
<dbReference type="PANTHER" id="PTHR30137">
    <property type="entry name" value="LUCIFERASE-LIKE MONOOXYGENASE"/>
    <property type="match status" value="1"/>
</dbReference>
<keyword evidence="2" id="KW-0560">Oxidoreductase</keyword>
<dbReference type="InterPro" id="IPR036661">
    <property type="entry name" value="Luciferase-like_sf"/>
</dbReference>
<dbReference type="InterPro" id="IPR050766">
    <property type="entry name" value="Bact_Lucif_Oxidored"/>
</dbReference>
<protein>
    <submittedName>
        <fullName evidence="2">LLM class flavin-dependent oxidoreductase</fullName>
        <ecNumber evidence="2">1.-.-.-</ecNumber>
    </submittedName>
</protein>
<evidence type="ECO:0000313" key="2">
    <source>
        <dbReference type="EMBL" id="MEV0707906.1"/>
    </source>
</evidence>
<dbReference type="SUPFAM" id="SSF51679">
    <property type="entry name" value="Bacterial luciferase-like"/>
    <property type="match status" value="1"/>
</dbReference>
<evidence type="ECO:0000313" key="3">
    <source>
        <dbReference type="Proteomes" id="UP001551695"/>
    </source>
</evidence>
<dbReference type="EC" id="1.-.-.-" evidence="2"/>
<name>A0ABV3FR66_9NOCA</name>
<dbReference type="InterPro" id="IPR011251">
    <property type="entry name" value="Luciferase-like_dom"/>
</dbReference>
<dbReference type="PANTHER" id="PTHR30137:SF6">
    <property type="entry name" value="LUCIFERASE-LIKE MONOOXYGENASE"/>
    <property type="match status" value="1"/>
</dbReference>
<sequence>MKFGITFFPAVGPEDLSADKYFDDALELAVYADQRGFYHVKTVEHYFFPYGGYSPDPVPFLSAVAARTRSIRIATGAVIPAFSHPIQLAGRLAVLDNLSHGRLDVGFGRAFLPGEFAAFGVSLDESRARFDEGVRTVERLWAEENVVVDGAFHRFGPVTLLPRPFQRPGPRVYVATATSPASAEQAGFLGRGLQAVPAIAGPDGFAEILAAYRRGWVAGGRPQGTEDVQISLGAFIADDRDEALTLGRRDEQRYSDKIAEATRAWSTERSADYPGYENLANVGALLHFDKRLGDDHILAGTVEDVRAQLSRLGAAYGTDITVSLTIHSGNLPIEVAKRTLDFVADKIAPEFAH</sequence>
<keyword evidence="3" id="KW-1185">Reference proteome</keyword>
<evidence type="ECO:0000259" key="1">
    <source>
        <dbReference type="Pfam" id="PF00296"/>
    </source>
</evidence>
<feature type="domain" description="Luciferase-like" evidence="1">
    <location>
        <begin position="1"/>
        <end position="312"/>
    </location>
</feature>
<dbReference type="Gene3D" id="3.20.20.30">
    <property type="entry name" value="Luciferase-like domain"/>
    <property type="match status" value="1"/>
</dbReference>
<organism evidence="2 3">
    <name type="scientific">Nocardia aurea</name>
    <dbReference type="NCBI Taxonomy" id="2144174"/>
    <lineage>
        <taxon>Bacteria</taxon>
        <taxon>Bacillati</taxon>
        <taxon>Actinomycetota</taxon>
        <taxon>Actinomycetes</taxon>
        <taxon>Mycobacteriales</taxon>
        <taxon>Nocardiaceae</taxon>
        <taxon>Nocardia</taxon>
    </lineage>
</organism>
<accession>A0ABV3FR66</accession>
<dbReference type="Pfam" id="PF00296">
    <property type="entry name" value="Bac_luciferase"/>
    <property type="match status" value="1"/>
</dbReference>
<gene>
    <name evidence="2" type="ORF">AB0I48_10110</name>
</gene>
<reference evidence="2 3" key="1">
    <citation type="submission" date="2024-06" db="EMBL/GenBank/DDBJ databases">
        <title>The Natural Products Discovery Center: Release of the First 8490 Sequenced Strains for Exploring Actinobacteria Biosynthetic Diversity.</title>
        <authorList>
            <person name="Kalkreuter E."/>
            <person name="Kautsar S.A."/>
            <person name="Yang D."/>
            <person name="Bader C.D."/>
            <person name="Teijaro C.N."/>
            <person name="Fluegel L."/>
            <person name="Davis C.M."/>
            <person name="Simpson J.R."/>
            <person name="Lauterbach L."/>
            <person name="Steele A.D."/>
            <person name="Gui C."/>
            <person name="Meng S."/>
            <person name="Li G."/>
            <person name="Viehrig K."/>
            <person name="Ye F."/>
            <person name="Su P."/>
            <person name="Kiefer A.F."/>
            <person name="Nichols A."/>
            <person name="Cepeda A.J."/>
            <person name="Yan W."/>
            <person name="Fan B."/>
            <person name="Jiang Y."/>
            <person name="Adhikari A."/>
            <person name="Zheng C.-J."/>
            <person name="Schuster L."/>
            <person name="Cowan T.M."/>
            <person name="Smanski M.J."/>
            <person name="Chevrette M.G."/>
            <person name="De Carvalho L.P.S."/>
            <person name="Shen B."/>
        </authorList>
    </citation>
    <scope>NUCLEOTIDE SEQUENCE [LARGE SCALE GENOMIC DNA]</scope>
    <source>
        <strain evidence="2 3">NPDC050403</strain>
    </source>
</reference>
<proteinExistence type="predicted"/>
<comment type="caution">
    <text evidence="2">The sequence shown here is derived from an EMBL/GenBank/DDBJ whole genome shotgun (WGS) entry which is preliminary data.</text>
</comment>
<dbReference type="EMBL" id="JBFAKC010000004">
    <property type="protein sequence ID" value="MEV0707906.1"/>
    <property type="molecule type" value="Genomic_DNA"/>
</dbReference>